<dbReference type="GO" id="GO:0003677">
    <property type="term" value="F:DNA binding"/>
    <property type="evidence" value="ECO:0007669"/>
    <property type="project" value="UniProtKB-KW"/>
</dbReference>
<feature type="compositionally biased region" description="Basic and acidic residues" evidence="8">
    <location>
        <begin position="190"/>
        <end position="200"/>
    </location>
</feature>
<dbReference type="PANTHER" id="PTHR30136">
    <property type="entry name" value="HELIX-TURN-HELIX TRANSCRIPTIONAL REGULATOR, ICLR FAMILY"/>
    <property type="match status" value="1"/>
</dbReference>
<keyword evidence="4" id="KW-0010">Activator</keyword>
<keyword evidence="3" id="KW-0238">DNA-binding</keyword>
<proteinExistence type="predicted"/>
<organism evidence="11 12">
    <name type="scientific">Streptomyces inhibens</name>
    <dbReference type="NCBI Taxonomy" id="2293571"/>
    <lineage>
        <taxon>Bacteria</taxon>
        <taxon>Bacillati</taxon>
        <taxon>Actinomycetota</taxon>
        <taxon>Actinomycetes</taxon>
        <taxon>Kitasatosporales</taxon>
        <taxon>Streptomycetaceae</taxon>
        <taxon>Streptomyces</taxon>
    </lineage>
</organism>
<feature type="region of interest" description="Disordered" evidence="8">
    <location>
        <begin position="302"/>
        <end position="325"/>
    </location>
</feature>
<evidence type="ECO:0000256" key="2">
    <source>
        <dbReference type="ARBA" id="ARBA00023015"/>
    </source>
</evidence>
<dbReference type="PANTHER" id="PTHR30136:SF34">
    <property type="entry name" value="TRANSCRIPTIONAL REGULATOR"/>
    <property type="match status" value="1"/>
</dbReference>
<dbReference type="SUPFAM" id="SSF55781">
    <property type="entry name" value="GAF domain-like"/>
    <property type="match status" value="3"/>
</dbReference>
<evidence type="ECO:0000259" key="10">
    <source>
        <dbReference type="PROSITE" id="PS51078"/>
    </source>
</evidence>
<dbReference type="InterPro" id="IPR029016">
    <property type="entry name" value="GAF-like_dom_sf"/>
</dbReference>
<keyword evidence="2" id="KW-0805">Transcription regulation</keyword>
<dbReference type="Pfam" id="PF09339">
    <property type="entry name" value="HTH_IclR"/>
    <property type="match status" value="2"/>
</dbReference>
<dbReference type="RefSeq" id="WP_128508588.1">
    <property type="nucleotide sequence ID" value="NZ_QUAC01000153.1"/>
</dbReference>
<feature type="domain" description="HTH iclR-type" evidence="9">
    <location>
        <begin position="342"/>
        <end position="402"/>
    </location>
</feature>
<dbReference type="SMART" id="SM00419">
    <property type="entry name" value="HTH_CRP"/>
    <property type="match status" value="2"/>
</dbReference>
<feature type="region of interest" description="Disordered" evidence="8">
    <location>
        <begin position="177"/>
        <end position="224"/>
    </location>
</feature>
<dbReference type="GO" id="GO:0006071">
    <property type="term" value="P:glycerol metabolic process"/>
    <property type="evidence" value="ECO:0007669"/>
    <property type="project" value="UniProtKB-KW"/>
</dbReference>
<evidence type="ECO:0000313" key="12">
    <source>
        <dbReference type="Proteomes" id="UP000262477"/>
    </source>
</evidence>
<dbReference type="GO" id="GO:0003700">
    <property type="term" value="F:DNA-binding transcription factor activity"/>
    <property type="evidence" value="ECO:0007669"/>
    <property type="project" value="TreeGrafter"/>
</dbReference>
<feature type="region of interest" description="Disordered" evidence="8">
    <location>
        <begin position="1"/>
        <end position="20"/>
    </location>
</feature>
<sequence>MTRSAPTAPSSPTPPPPEAVGPLMRSLSVLRELAVGGGRQSVGDLVRLTGLARSTVDRVLSTLARLGYVRIEGRDAVLAPRLLELGNAYLAASELPDRLGPLADRLADELDESVSLAVPDGDGVRFVHQATRRRAMSLAFRIGDLLPAERGAPGALFADRWDAADWQRWRLRRAADPTDAGFPAVPPRPAADRPLAHRTPDTSTRGTSTRDTAAHDASAADTSAADFEARVAAARTAGWSLDDQLIEPGLVAVAVPVRDASGRTVCALSVVSHTSRLSAAELPDAVLPRLRETVSAMEYALSAPQDGPPAATTASDAAPGPAHPAHAGWMRASKQELGPEFVESLARGLITLTAFGAGRAELPLTAVAEATGLARATARRALITLEHLGYIATDGKLFRLTPKVLELGFAHLSGLTLPAIAQPHLATLVERVHDSASMAILSGDDIQYVARVPTVRIMSVNITLGTRFPAYPTSMGRVLLAGLPPAELSARLALTDLRPLTRHTVTDPDRLIALVEGVRADGYALVDEELEEGLRSLAVPVHDRTGRVVSAVNVSTHAGRCSPDEARETLLPALRATAAAIEADLYVAGRYARIPAL</sequence>
<reference evidence="11 12" key="1">
    <citation type="submission" date="2018-08" db="EMBL/GenBank/DDBJ databases">
        <title>Streptomyces NEAU-D10 sp. nov., a novel Actinomycete isolated from soil.</title>
        <authorList>
            <person name="Jin L."/>
        </authorList>
    </citation>
    <scope>NUCLEOTIDE SEQUENCE [LARGE SCALE GENOMIC DNA]</scope>
    <source>
        <strain evidence="11 12">NEAU-D10</strain>
    </source>
</reference>
<dbReference type="EMBL" id="QUAC01000153">
    <property type="protein sequence ID" value="REK88700.1"/>
    <property type="molecule type" value="Genomic_DNA"/>
</dbReference>
<dbReference type="InterPro" id="IPR050707">
    <property type="entry name" value="HTH_MetabolicPath_Reg"/>
</dbReference>
<evidence type="ECO:0000256" key="8">
    <source>
        <dbReference type="SAM" id="MobiDB-lite"/>
    </source>
</evidence>
<dbReference type="InterPro" id="IPR036388">
    <property type="entry name" value="WH-like_DNA-bd_sf"/>
</dbReference>
<evidence type="ECO:0000256" key="4">
    <source>
        <dbReference type="ARBA" id="ARBA00023159"/>
    </source>
</evidence>
<dbReference type="Gene3D" id="1.10.10.10">
    <property type="entry name" value="Winged helix-like DNA-binding domain superfamily/Winged helix DNA-binding domain"/>
    <property type="match status" value="2"/>
</dbReference>
<feature type="domain" description="IclR-ED" evidence="10">
    <location>
        <begin position="81"/>
        <end position="303"/>
    </location>
</feature>
<dbReference type="Pfam" id="PF01614">
    <property type="entry name" value="IclR_C"/>
    <property type="match status" value="2"/>
</dbReference>
<comment type="function">
    <text evidence="6">May be an activator protein for the gylABX operon.</text>
</comment>
<keyword evidence="1" id="KW-0319">Glycerol metabolism</keyword>
<dbReference type="InterPro" id="IPR012318">
    <property type="entry name" value="HTH_CRP"/>
</dbReference>
<evidence type="ECO:0000256" key="5">
    <source>
        <dbReference type="ARBA" id="ARBA00023163"/>
    </source>
</evidence>
<comment type="caution">
    <text evidence="11">The sequence shown here is derived from an EMBL/GenBank/DDBJ whole genome shotgun (WGS) entry which is preliminary data.</text>
</comment>
<dbReference type="Proteomes" id="UP000262477">
    <property type="component" value="Unassembled WGS sequence"/>
</dbReference>
<evidence type="ECO:0000256" key="6">
    <source>
        <dbReference type="ARBA" id="ARBA00058938"/>
    </source>
</evidence>
<dbReference type="SMART" id="SM00346">
    <property type="entry name" value="HTH_ICLR"/>
    <property type="match status" value="2"/>
</dbReference>
<dbReference type="FunFam" id="1.10.10.10:FF:000056">
    <property type="entry name" value="IclR family transcriptional regulator"/>
    <property type="match status" value="1"/>
</dbReference>
<feature type="domain" description="IclR-ED" evidence="10">
    <location>
        <begin position="403"/>
        <end position="587"/>
    </location>
</feature>
<dbReference type="GO" id="GO:0045893">
    <property type="term" value="P:positive regulation of DNA-templated transcription"/>
    <property type="evidence" value="ECO:0007669"/>
    <property type="project" value="InterPro"/>
</dbReference>
<keyword evidence="12" id="KW-1185">Reference proteome</keyword>
<name>A0A371Q1X1_STRIH</name>
<dbReference type="SUPFAM" id="SSF46785">
    <property type="entry name" value="Winged helix' DNA-binding domain"/>
    <property type="match status" value="2"/>
</dbReference>
<feature type="compositionally biased region" description="Low complexity" evidence="8">
    <location>
        <begin position="308"/>
        <end position="325"/>
    </location>
</feature>
<dbReference type="Gene3D" id="3.30.450.40">
    <property type="match status" value="2"/>
</dbReference>
<feature type="domain" description="HTH iclR-type" evidence="9">
    <location>
        <begin position="20"/>
        <end position="87"/>
    </location>
</feature>
<evidence type="ECO:0000256" key="3">
    <source>
        <dbReference type="ARBA" id="ARBA00023125"/>
    </source>
</evidence>
<evidence type="ECO:0000313" key="11">
    <source>
        <dbReference type="EMBL" id="REK88700.1"/>
    </source>
</evidence>
<dbReference type="PROSITE" id="PS51077">
    <property type="entry name" value="HTH_ICLR"/>
    <property type="match status" value="2"/>
</dbReference>
<dbReference type="GO" id="GO:0046278">
    <property type="term" value="P:3,4-dihydroxybenzoate metabolic process"/>
    <property type="evidence" value="ECO:0007669"/>
    <property type="project" value="InterPro"/>
</dbReference>
<protein>
    <recommendedName>
        <fullName evidence="7">Glycerol operon regulatory protein</fullName>
    </recommendedName>
</protein>
<dbReference type="AlphaFoldDB" id="A0A371Q1X1"/>
<feature type="compositionally biased region" description="Low complexity" evidence="8">
    <location>
        <begin position="201"/>
        <end position="224"/>
    </location>
</feature>
<evidence type="ECO:0000256" key="7">
    <source>
        <dbReference type="ARBA" id="ARBA00070406"/>
    </source>
</evidence>
<dbReference type="PROSITE" id="PS51078">
    <property type="entry name" value="ICLR_ED"/>
    <property type="match status" value="2"/>
</dbReference>
<keyword evidence="5" id="KW-0804">Transcription</keyword>
<evidence type="ECO:0000256" key="1">
    <source>
        <dbReference type="ARBA" id="ARBA00022798"/>
    </source>
</evidence>
<dbReference type="OrthoDB" id="9807558at2"/>
<dbReference type="InterPro" id="IPR005471">
    <property type="entry name" value="Tscrpt_reg_IclR_N"/>
</dbReference>
<accession>A0A371Q1X1</accession>
<dbReference type="GO" id="GO:0045892">
    <property type="term" value="P:negative regulation of DNA-templated transcription"/>
    <property type="evidence" value="ECO:0007669"/>
    <property type="project" value="TreeGrafter"/>
</dbReference>
<dbReference type="InterPro" id="IPR014757">
    <property type="entry name" value="Tscrpt_reg_IclR_C"/>
</dbReference>
<dbReference type="NCBIfam" id="TIGR02431">
    <property type="entry name" value="pcaR_pcaU"/>
    <property type="match status" value="1"/>
</dbReference>
<feature type="compositionally biased region" description="Pro residues" evidence="8">
    <location>
        <begin position="9"/>
        <end position="19"/>
    </location>
</feature>
<dbReference type="InterPro" id="IPR036390">
    <property type="entry name" value="WH_DNA-bd_sf"/>
</dbReference>
<gene>
    <name evidence="11" type="ORF">DY245_19840</name>
</gene>
<evidence type="ECO:0000259" key="9">
    <source>
        <dbReference type="PROSITE" id="PS51077"/>
    </source>
</evidence>
<dbReference type="InterPro" id="IPR012794">
    <property type="entry name" value="PcaR_PcaU"/>
</dbReference>